<protein>
    <recommendedName>
        <fullName evidence="1">pyridoxal kinase</fullName>
        <ecNumber evidence="1">2.7.1.35</ecNumber>
    </recommendedName>
</protein>
<dbReference type="GO" id="GO:0005829">
    <property type="term" value="C:cytosol"/>
    <property type="evidence" value="ECO:0007669"/>
    <property type="project" value="TreeGrafter"/>
</dbReference>
<dbReference type="PANTHER" id="PTHR10534:SF2">
    <property type="entry name" value="PYRIDOXAL KINASE"/>
    <property type="match status" value="1"/>
</dbReference>
<keyword evidence="8" id="KW-1185">Reference proteome</keyword>
<evidence type="ECO:0000259" key="6">
    <source>
        <dbReference type="Pfam" id="PF08543"/>
    </source>
</evidence>
<accession>A0A9X3IKL4</accession>
<dbReference type="GO" id="GO:0009443">
    <property type="term" value="P:pyridoxal 5'-phosphate salvage"/>
    <property type="evidence" value="ECO:0007669"/>
    <property type="project" value="InterPro"/>
</dbReference>
<sequence>MTVSTELVKKPAILVISSTVVRGAVGGRGAAFALERFGHPVWSVQTVTLPWHPGHGRSSRIVPDAAAFEVLVDDLIRAPWLGEIGAVLTGYMGAPGQPAAVARLVDAVKAARPDALYLCDPVMGDAGVLYVPEATAAAIRDHLVPRADILTPNPTELGFLTCNLSLPAEALHAAATTLSTPRIAVTSAAGTEGEITTLLLSRNGAGHDTIRASHAAIGGRVPNGTGDLFAALFLARLVEGASDAEALRLATAAVADAIDAAARLGTDELPLAAIQDRLLAPLTPVRIIP</sequence>
<organism evidence="7 8">
    <name type="scientific">Kaistia nematophila</name>
    <dbReference type="NCBI Taxonomy" id="2994654"/>
    <lineage>
        <taxon>Bacteria</taxon>
        <taxon>Pseudomonadati</taxon>
        <taxon>Pseudomonadota</taxon>
        <taxon>Alphaproteobacteria</taxon>
        <taxon>Hyphomicrobiales</taxon>
        <taxon>Kaistiaceae</taxon>
        <taxon>Kaistia</taxon>
    </lineage>
</organism>
<evidence type="ECO:0000313" key="8">
    <source>
        <dbReference type="Proteomes" id="UP001144805"/>
    </source>
</evidence>
<evidence type="ECO:0000256" key="4">
    <source>
        <dbReference type="ARBA" id="ARBA00022777"/>
    </source>
</evidence>
<dbReference type="PANTHER" id="PTHR10534">
    <property type="entry name" value="PYRIDOXAL KINASE"/>
    <property type="match status" value="1"/>
</dbReference>
<evidence type="ECO:0000256" key="3">
    <source>
        <dbReference type="ARBA" id="ARBA00022741"/>
    </source>
</evidence>
<keyword evidence="4 7" id="KW-0418">Kinase</keyword>
<evidence type="ECO:0000313" key="7">
    <source>
        <dbReference type="EMBL" id="MCX5569734.1"/>
    </source>
</evidence>
<dbReference type="GO" id="GO:0005524">
    <property type="term" value="F:ATP binding"/>
    <property type="evidence" value="ECO:0007669"/>
    <property type="project" value="UniProtKB-KW"/>
</dbReference>
<dbReference type="Proteomes" id="UP001144805">
    <property type="component" value="Unassembled WGS sequence"/>
</dbReference>
<dbReference type="AlphaFoldDB" id="A0A9X3IKL4"/>
<dbReference type="NCBIfam" id="TIGR00687">
    <property type="entry name" value="pyridox_kin"/>
    <property type="match status" value="1"/>
</dbReference>
<dbReference type="EMBL" id="JAPKNK010000004">
    <property type="protein sequence ID" value="MCX5569734.1"/>
    <property type="molecule type" value="Genomic_DNA"/>
</dbReference>
<dbReference type="Gene3D" id="3.40.1190.20">
    <property type="match status" value="1"/>
</dbReference>
<name>A0A9X3IKL4_9HYPH</name>
<dbReference type="InterPro" id="IPR029056">
    <property type="entry name" value="Ribokinase-like"/>
</dbReference>
<proteinExistence type="predicted"/>
<evidence type="ECO:0000256" key="5">
    <source>
        <dbReference type="ARBA" id="ARBA00022840"/>
    </source>
</evidence>
<dbReference type="Pfam" id="PF08543">
    <property type="entry name" value="Phos_pyr_kin"/>
    <property type="match status" value="1"/>
</dbReference>
<dbReference type="EC" id="2.7.1.35" evidence="1"/>
<dbReference type="RefSeq" id="WP_266338708.1">
    <property type="nucleotide sequence ID" value="NZ_JAPKNK010000004.1"/>
</dbReference>
<keyword evidence="2 7" id="KW-0808">Transferase</keyword>
<evidence type="ECO:0000256" key="2">
    <source>
        <dbReference type="ARBA" id="ARBA00022679"/>
    </source>
</evidence>
<gene>
    <name evidence="7" type="primary">pdxY</name>
    <name evidence="7" type="ORF">OSH07_11075</name>
</gene>
<keyword evidence="5" id="KW-0067">ATP-binding</keyword>
<dbReference type="SUPFAM" id="SSF53613">
    <property type="entry name" value="Ribokinase-like"/>
    <property type="match status" value="1"/>
</dbReference>
<dbReference type="CDD" id="cd01173">
    <property type="entry name" value="pyridoxal_pyridoxamine_kinase"/>
    <property type="match status" value="1"/>
</dbReference>
<feature type="domain" description="Pyridoxamine kinase/Phosphomethylpyrimidine kinase" evidence="6">
    <location>
        <begin position="96"/>
        <end position="270"/>
    </location>
</feature>
<comment type="caution">
    <text evidence="7">The sequence shown here is derived from an EMBL/GenBank/DDBJ whole genome shotgun (WGS) entry which is preliminary data.</text>
</comment>
<dbReference type="InterPro" id="IPR013749">
    <property type="entry name" value="PM/HMP-P_kinase-1"/>
</dbReference>
<keyword evidence="3" id="KW-0547">Nucleotide-binding</keyword>
<evidence type="ECO:0000256" key="1">
    <source>
        <dbReference type="ARBA" id="ARBA00012104"/>
    </source>
</evidence>
<dbReference type="GO" id="GO:0008478">
    <property type="term" value="F:pyridoxal kinase activity"/>
    <property type="evidence" value="ECO:0007669"/>
    <property type="project" value="UniProtKB-EC"/>
</dbReference>
<dbReference type="InterPro" id="IPR004625">
    <property type="entry name" value="PyrdxlKinase"/>
</dbReference>
<reference evidence="7" key="1">
    <citation type="submission" date="2022-11" db="EMBL/GenBank/DDBJ databases">
        <title>Biodiversity and phylogenetic relationships of bacteria.</title>
        <authorList>
            <person name="Machado R.A.R."/>
            <person name="Bhat A."/>
            <person name="Loulou A."/>
            <person name="Kallel S."/>
        </authorList>
    </citation>
    <scope>NUCLEOTIDE SEQUENCE</scope>
    <source>
        <strain evidence="7">K-TC2</strain>
    </source>
</reference>